<reference evidence="3" key="1">
    <citation type="journal article" date="2019" name="Int. J. Syst. Evol. Microbiol.">
        <title>The Global Catalogue of Microorganisms (GCM) 10K type strain sequencing project: providing services to taxonomists for standard genome sequencing and annotation.</title>
        <authorList>
            <consortium name="The Broad Institute Genomics Platform"/>
            <consortium name="The Broad Institute Genome Sequencing Center for Infectious Disease"/>
            <person name="Wu L."/>
            <person name="Ma J."/>
        </authorList>
    </citation>
    <scope>NUCLEOTIDE SEQUENCE [LARGE SCALE GENOMIC DNA]</scope>
    <source>
        <strain evidence="3">CGMCC 4.1621</strain>
    </source>
</reference>
<dbReference type="RefSeq" id="WP_204708610.1">
    <property type="nucleotide sequence ID" value="NZ_JBHSZV010000047.1"/>
</dbReference>
<dbReference type="SMART" id="SM00347">
    <property type="entry name" value="HTH_MARR"/>
    <property type="match status" value="1"/>
</dbReference>
<evidence type="ECO:0000313" key="3">
    <source>
        <dbReference type="Proteomes" id="UP001596410"/>
    </source>
</evidence>
<dbReference type="Gene3D" id="1.10.10.10">
    <property type="entry name" value="Winged helix-like DNA-binding domain superfamily/Winged helix DNA-binding domain"/>
    <property type="match status" value="1"/>
</dbReference>
<feature type="domain" description="HTH marR-type" evidence="1">
    <location>
        <begin position="1"/>
        <end position="141"/>
    </location>
</feature>
<evidence type="ECO:0000313" key="2">
    <source>
        <dbReference type="EMBL" id="MFC7063498.1"/>
    </source>
</evidence>
<gene>
    <name evidence="2" type="ORF">ACFQIC_16930</name>
</gene>
<dbReference type="Pfam" id="PF01047">
    <property type="entry name" value="MarR"/>
    <property type="match status" value="1"/>
</dbReference>
<evidence type="ECO:0000259" key="1">
    <source>
        <dbReference type="PROSITE" id="PS50995"/>
    </source>
</evidence>
<dbReference type="EMBL" id="JBHSZV010000047">
    <property type="protein sequence ID" value="MFC7063498.1"/>
    <property type="molecule type" value="Genomic_DNA"/>
</dbReference>
<name>A0ABW2EMK4_9BACI</name>
<dbReference type="SUPFAM" id="SSF46785">
    <property type="entry name" value="Winged helix' DNA-binding domain"/>
    <property type="match status" value="1"/>
</dbReference>
<dbReference type="InterPro" id="IPR000835">
    <property type="entry name" value="HTH_MarR-typ"/>
</dbReference>
<keyword evidence="3" id="KW-1185">Reference proteome</keyword>
<accession>A0ABW2EMK4</accession>
<sequence length="160" mass="18888">MNIKLKQNSLLMIRALYFSMEEQWSNLGRIHDITPAQQHILFLLMTNQKTLTPSEISEFGCWHPSTVTRLLKPMQNKGYITISPDEERPKFKKVRVTIMREDMFQKLVVSVEKTEDFPLDMSNLKEEEILQFIEYGERILGNHKGDLFMEKVIHGKFNRT</sequence>
<comment type="caution">
    <text evidence="2">The sequence shown here is derived from an EMBL/GenBank/DDBJ whole genome shotgun (WGS) entry which is preliminary data.</text>
</comment>
<dbReference type="InterPro" id="IPR036390">
    <property type="entry name" value="WH_DNA-bd_sf"/>
</dbReference>
<protein>
    <submittedName>
        <fullName evidence="2">MarR family winged helix-turn-helix transcriptional regulator</fullName>
    </submittedName>
</protein>
<organism evidence="2 3">
    <name type="scientific">Halobacillus seohaensis</name>
    <dbReference type="NCBI Taxonomy" id="447421"/>
    <lineage>
        <taxon>Bacteria</taxon>
        <taxon>Bacillati</taxon>
        <taxon>Bacillota</taxon>
        <taxon>Bacilli</taxon>
        <taxon>Bacillales</taxon>
        <taxon>Bacillaceae</taxon>
        <taxon>Halobacillus</taxon>
    </lineage>
</organism>
<dbReference type="InterPro" id="IPR036388">
    <property type="entry name" value="WH-like_DNA-bd_sf"/>
</dbReference>
<dbReference type="PROSITE" id="PS50995">
    <property type="entry name" value="HTH_MARR_2"/>
    <property type="match status" value="1"/>
</dbReference>
<dbReference type="Proteomes" id="UP001596410">
    <property type="component" value="Unassembled WGS sequence"/>
</dbReference>
<proteinExistence type="predicted"/>